<protein>
    <submittedName>
        <fullName evidence="2">MerR family transcriptional regulator</fullName>
    </submittedName>
</protein>
<dbReference type="GO" id="GO:0003677">
    <property type="term" value="F:DNA binding"/>
    <property type="evidence" value="ECO:0007669"/>
    <property type="project" value="InterPro"/>
</dbReference>
<dbReference type="SUPFAM" id="SSF46955">
    <property type="entry name" value="Putative DNA-binding domain"/>
    <property type="match status" value="1"/>
</dbReference>
<comment type="caution">
    <text evidence="2">The sequence shown here is derived from an EMBL/GenBank/DDBJ whole genome shotgun (WGS) entry which is preliminary data.</text>
</comment>
<sequence length="125" mass="14633">MSTAPCCFCRQVPDNQWIDMEKVYYTIGEVAEALGENVPLVRFWSNSFPTFIRPVRNAKGNRLFTRADLDTFRQIHFLVRECGMTLEGAARQMKEDRRPVESRVKAIEILKGIRQQLEEIRRDLL</sequence>
<dbReference type="SMART" id="SM00422">
    <property type="entry name" value="HTH_MERR"/>
    <property type="match status" value="1"/>
</dbReference>
<dbReference type="Pfam" id="PF13411">
    <property type="entry name" value="MerR_1"/>
    <property type="match status" value="1"/>
</dbReference>
<evidence type="ECO:0000313" key="3">
    <source>
        <dbReference type="Proteomes" id="UP000823660"/>
    </source>
</evidence>
<dbReference type="AlphaFoldDB" id="A0A9D9I8V9"/>
<gene>
    <name evidence="2" type="ORF">IAB99_10370</name>
</gene>
<dbReference type="GO" id="GO:0006355">
    <property type="term" value="P:regulation of DNA-templated transcription"/>
    <property type="evidence" value="ECO:0007669"/>
    <property type="project" value="InterPro"/>
</dbReference>
<proteinExistence type="predicted"/>
<dbReference type="PROSITE" id="PS50937">
    <property type="entry name" value="HTH_MERR_2"/>
    <property type="match status" value="1"/>
</dbReference>
<organism evidence="2 3">
    <name type="scientific">Candidatus Cryptobacteroides faecipullorum</name>
    <dbReference type="NCBI Taxonomy" id="2840764"/>
    <lineage>
        <taxon>Bacteria</taxon>
        <taxon>Pseudomonadati</taxon>
        <taxon>Bacteroidota</taxon>
        <taxon>Bacteroidia</taxon>
        <taxon>Bacteroidales</taxon>
        <taxon>Candidatus Cryptobacteroides</taxon>
    </lineage>
</organism>
<dbReference type="Proteomes" id="UP000823660">
    <property type="component" value="Unassembled WGS sequence"/>
</dbReference>
<reference evidence="2" key="1">
    <citation type="submission" date="2020-10" db="EMBL/GenBank/DDBJ databases">
        <authorList>
            <person name="Gilroy R."/>
        </authorList>
    </citation>
    <scope>NUCLEOTIDE SEQUENCE</scope>
    <source>
        <strain evidence="2">B1-15692</strain>
    </source>
</reference>
<dbReference type="EMBL" id="JADIMH010000072">
    <property type="protein sequence ID" value="MBO8468142.1"/>
    <property type="molecule type" value="Genomic_DNA"/>
</dbReference>
<dbReference type="InterPro" id="IPR000551">
    <property type="entry name" value="MerR-type_HTH_dom"/>
</dbReference>
<evidence type="ECO:0000313" key="2">
    <source>
        <dbReference type="EMBL" id="MBO8468142.1"/>
    </source>
</evidence>
<reference evidence="2" key="2">
    <citation type="journal article" date="2021" name="PeerJ">
        <title>Extensive microbial diversity within the chicken gut microbiome revealed by metagenomics and culture.</title>
        <authorList>
            <person name="Gilroy R."/>
            <person name="Ravi A."/>
            <person name="Getino M."/>
            <person name="Pursley I."/>
            <person name="Horton D.L."/>
            <person name="Alikhan N.F."/>
            <person name="Baker D."/>
            <person name="Gharbi K."/>
            <person name="Hall N."/>
            <person name="Watson M."/>
            <person name="Adriaenssens E.M."/>
            <person name="Foster-Nyarko E."/>
            <person name="Jarju S."/>
            <person name="Secka A."/>
            <person name="Antonio M."/>
            <person name="Oren A."/>
            <person name="Chaudhuri R.R."/>
            <person name="La Ragione R."/>
            <person name="Hildebrand F."/>
            <person name="Pallen M.J."/>
        </authorList>
    </citation>
    <scope>NUCLEOTIDE SEQUENCE</scope>
    <source>
        <strain evidence="2">B1-15692</strain>
    </source>
</reference>
<dbReference type="Gene3D" id="1.10.1660.10">
    <property type="match status" value="1"/>
</dbReference>
<feature type="domain" description="HTH merR-type" evidence="1">
    <location>
        <begin position="24"/>
        <end position="95"/>
    </location>
</feature>
<evidence type="ECO:0000259" key="1">
    <source>
        <dbReference type="PROSITE" id="PS50937"/>
    </source>
</evidence>
<dbReference type="InterPro" id="IPR009061">
    <property type="entry name" value="DNA-bd_dom_put_sf"/>
</dbReference>
<accession>A0A9D9I8V9</accession>
<name>A0A9D9I8V9_9BACT</name>